<reference evidence="12 13" key="1">
    <citation type="submission" date="2020-08" db="EMBL/GenBank/DDBJ databases">
        <title>Genomic Encyclopedia of Type Strains, Phase IV (KMG-IV): sequencing the most valuable type-strain genomes for metagenomic binning, comparative biology and taxonomic classification.</title>
        <authorList>
            <person name="Goeker M."/>
        </authorList>
    </citation>
    <scope>NUCLEOTIDE SEQUENCE [LARGE SCALE GENOMIC DNA]</scope>
    <source>
        <strain evidence="12 13">DSM 103526</strain>
    </source>
</reference>
<feature type="domain" description="Sigma-54 factor interaction" evidence="10">
    <location>
        <begin position="141"/>
        <end position="370"/>
    </location>
</feature>
<evidence type="ECO:0000256" key="9">
    <source>
        <dbReference type="PROSITE-ProRule" id="PRU00169"/>
    </source>
</evidence>
<evidence type="ECO:0000256" key="5">
    <source>
        <dbReference type="ARBA" id="ARBA00023015"/>
    </source>
</evidence>
<dbReference type="SUPFAM" id="SSF46689">
    <property type="entry name" value="Homeodomain-like"/>
    <property type="match status" value="1"/>
</dbReference>
<keyword evidence="3" id="KW-0547">Nucleotide-binding</keyword>
<gene>
    <name evidence="12" type="ORF">HNQ80_001080</name>
</gene>
<dbReference type="PANTHER" id="PTHR32071:SF113">
    <property type="entry name" value="ALGINATE BIOSYNTHESIS TRANSCRIPTIONAL REGULATORY PROTEIN ALGB"/>
    <property type="match status" value="1"/>
</dbReference>
<dbReference type="PROSITE" id="PS00676">
    <property type="entry name" value="SIGMA54_INTERACT_2"/>
    <property type="match status" value="1"/>
</dbReference>
<dbReference type="Gene3D" id="1.10.8.60">
    <property type="match status" value="1"/>
</dbReference>
<dbReference type="Pfam" id="PF00158">
    <property type="entry name" value="Sigma54_activat"/>
    <property type="match status" value="1"/>
</dbReference>
<dbReference type="Proteomes" id="UP000579281">
    <property type="component" value="Unassembled WGS sequence"/>
</dbReference>
<dbReference type="InterPro" id="IPR009057">
    <property type="entry name" value="Homeodomain-like_sf"/>
</dbReference>
<comment type="function">
    <text evidence="8">May play the central regulatory role in sporulation. It may be an element of the effector pathway responsible for the activation of sporulation genes in response to nutritional stress. Spo0A may act in concert with spo0H (a sigma factor) to control the expression of some genes that are critical to the sporulation process.</text>
</comment>
<dbReference type="InterPro" id="IPR002197">
    <property type="entry name" value="HTH_Fis"/>
</dbReference>
<dbReference type="PANTHER" id="PTHR32071">
    <property type="entry name" value="TRANSCRIPTIONAL REGULATORY PROTEIN"/>
    <property type="match status" value="1"/>
</dbReference>
<keyword evidence="6 12" id="KW-0238">DNA-binding</keyword>
<dbReference type="CDD" id="cd00009">
    <property type="entry name" value="AAA"/>
    <property type="match status" value="1"/>
</dbReference>
<dbReference type="InterPro" id="IPR011006">
    <property type="entry name" value="CheY-like_superfamily"/>
</dbReference>
<dbReference type="PROSITE" id="PS50110">
    <property type="entry name" value="RESPONSE_REGULATORY"/>
    <property type="match status" value="1"/>
</dbReference>
<dbReference type="InterPro" id="IPR025944">
    <property type="entry name" value="Sigma_54_int_dom_CS"/>
</dbReference>
<evidence type="ECO:0000256" key="2">
    <source>
        <dbReference type="ARBA" id="ARBA00022553"/>
    </source>
</evidence>
<dbReference type="GO" id="GO:0043565">
    <property type="term" value="F:sequence-specific DNA binding"/>
    <property type="evidence" value="ECO:0007669"/>
    <property type="project" value="InterPro"/>
</dbReference>
<dbReference type="InterPro" id="IPR027417">
    <property type="entry name" value="P-loop_NTPase"/>
</dbReference>
<evidence type="ECO:0000256" key="1">
    <source>
        <dbReference type="ARBA" id="ARBA00018672"/>
    </source>
</evidence>
<name>A0A841KNX7_9FIRM</name>
<dbReference type="PROSITE" id="PS00675">
    <property type="entry name" value="SIGMA54_INTERACT_1"/>
    <property type="match status" value="1"/>
</dbReference>
<dbReference type="EMBL" id="JACHEN010000005">
    <property type="protein sequence ID" value="MBB6214991.1"/>
    <property type="molecule type" value="Genomic_DNA"/>
</dbReference>
<dbReference type="InterPro" id="IPR025662">
    <property type="entry name" value="Sigma_54_int_dom_ATP-bd_1"/>
</dbReference>
<dbReference type="PROSITE" id="PS50045">
    <property type="entry name" value="SIGMA54_INTERACT_4"/>
    <property type="match status" value="1"/>
</dbReference>
<dbReference type="Pfam" id="PF25601">
    <property type="entry name" value="AAA_lid_14"/>
    <property type="match status" value="1"/>
</dbReference>
<dbReference type="SUPFAM" id="SSF52172">
    <property type="entry name" value="CheY-like"/>
    <property type="match status" value="1"/>
</dbReference>
<evidence type="ECO:0000256" key="6">
    <source>
        <dbReference type="ARBA" id="ARBA00023125"/>
    </source>
</evidence>
<dbReference type="GO" id="GO:0000160">
    <property type="term" value="P:phosphorelay signal transduction system"/>
    <property type="evidence" value="ECO:0007669"/>
    <property type="project" value="InterPro"/>
</dbReference>
<dbReference type="SUPFAM" id="SSF52540">
    <property type="entry name" value="P-loop containing nucleoside triphosphate hydrolases"/>
    <property type="match status" value="1"/>
</dbReference>
<evidence type="ECO:0000256" key="4">
    <source>
        <dbReference type="ARBA" id="ARBA00022840"/>
    </source>
</evidence>
<evidence type="ECO:0000256" key="7">
    <source>
        <dbReference type="ARBA" id="ARBA00023163"/>
    </source>
</evidence>
<dbReference type="InterPro" id="IPR058031">
    <property type="entry name" value="AAA_lid_NorR"/>
</dbReference>
<dbReference type="PROSITE" id="PS00688">
    <property type="entry name" value="SIGMA54_INTERACT_3"/>
    <property type="match status" value="1"/>
</dbReference>
<protein>
    <recommendedName>
        <fullName evidence="1">Stage 0 sporulation protein A homolog</fullName>
    </recommendedName>
</protein>
<dbReference type="Pfam" id="PF02954">
    <property type="entry name" value="HTH_8"/>
    <property type="match status" value="1"/>
</dbReference>
<evidence type="ECO:0000256" key="3">
    <source>
        <dbReference type="ARBA" id="ARBA00022741"/>
    </source>
</evidence>
<keyword evidence="5" id="KW-0805">Transcription regulation</keyword>
<dbReference type="Pfam" id="PF00072">
    <property type="entry name" value="Response_reg"/>
    <property type="match status" value="1"/>
</dbReference>
<dbReference type="SMART" id="SM00448">
    <property type="entry name" value="REC"/>
    <property type="match status" value="1"/>
</dbReference>
<feature type="modified residue" description="4-aspartylphosphate" evidence="9">
    <location>
        <position position="52"/>
    </location>
</feature>
<keyword evidence="4" id="KW-0067">ATP-binding</keyword>
<comment type="caution">
    <text evidence="12">The sequence shown here is derived from an EMBL/GenBank/DDBJ whole genome shotgun (WGS) entry which is preliminary data.</text>
</comment>
<evidence type="ECO:0000313" key="13">
    <source>
        <dbReference type="Proteomes" id="UP000579281"/>
    </source>
</evidence>
<sequence>MKKVLIADDEKNMRWILEKKLKECNFSVIEAKDGQETFELFLDKEPDLVVLDYRMPKINGMEVLKRIRTIHEKIPVIMITAHGNTDAAVEAMKLGALDYLSKPFDIDELMLKINKALHVDELNKEVDYLRSAISETKNHKIVGKSKKMCEIFELIEKVADTNATILITGESGTGKELIASAIHSQSSRKNKPYIRVNCGAIPENLLESELFGYEKGAFTGAQNRKPGRFDRAQGGTLFLDEIGELGLSLQVKLLRVLQEKEFERVGGTESIKADVRIVAATNRSLEKMVEEGNFREDLLYRLKVIPIHIPPLRQRKEDISLLVESFAAKYGKELNKGSLIVENDALEILMNYDYPGNIRELENIIERTVILANDGYIKASLLPKEVIRGAYSDYDDIFVLPEAGIVLEEVEKSLVRQALEMVEWNQTQAAKLLGISRHALIYRMEKFNLQTHNKSGL</sequence>
<dbReference type="InterPro" id="IPR001789">
    <property type="entry name" value="Sig_transdc_resp-reg_receiver"/>
</dbReference>
<evidence type="ECO:0000256" key="8">
    <source>
        <dbReference type="ARBA" id="ARBA00024867"/>
    </source>
</evidence>
<dbReference type="InterPro" id="IPR002078">
    <property type="entry name" value="Sigma_54_int"/>
</dbReference>
<dbReference type="GO" id="GO:0005524">
    <property type="term" value="F:ATP binding"/>
    <property type="evidence" value="ECO:0007669"/>
    <property type="project" value="UniProtKB-KW"/>
</dbReference>
<dbReference type="AlphaFoldDB" id="A0A841KNX7"/>
<proteinExistence type="predicted"/>
<dbReference type="Gene3D" id="3.40.50.300">
    <property type="entry name" value="P-loop containing nucleotide triphosphate hydrolases"/>
    <property type="match status" value="1"/>
</dbReference>
<dbReference type="FunFam" id="3.40.50.300:FF:000006">
    <property type="entry name" value="DNA-binding transcriptional regulator NtrC"/>
    <property type="match status" value="1"/>
</dbReference>
<evidence type="ECO:0000259" key="10">
    <source>
        <dbReference type="PROSITE" id="PS50045"/>
    </source>
</evidence>
<evidence type="ECO:0000313" key="12">
    <source>
        <dbReference type="EMBL" id="MBB6214991.1"/>
    </source>
</evidence>
<evidence type="ECO:0000259" key="11">
    <source>
        <dbReference type="PROSITE" id="PS50110"/>
    </source>
</evidence>
<dbReference type="Gene3D" id="1.10.10.60">
    <property type="entry name" value="Homeodomain-like"/>
    <property type="match status" value="1"/>
</dbReference>
<accession>A0A841KNX7</accession>
<dbReference type="Gene3D" id="3.40.50.2300">
    <property type="match status" value="1"/>
</dbReference>
<dbReference type="GO" id="GO:0006355">
    <property type="term" value="P:regulation of DNA-templated transcription"/>
    <property type="evidence" value="ECO:0007669"/>
    <property type="project" value="InterPro"/>
</dbReference>
<dbReference type="InterPro" id="IPR003593">
    <property type="entry name" value="AAA+_ATPase"/>
</dbReference>
<dbReference type="RefSeq" id="WP_184308893.1">
    <property type="nucleotide sequence ID" value="NZ_JACHEN010000005.1"/>
</dbReference>
<dbReference type="SMART" id="SM00382">
    <property type="entry name" value="AAA"/>
    <property type="match status" value="1"/>
</dbReference>
<dbReference type="FunFam" id="3.40.50.2300:FF:000018">
    <property type="entry name" value="DNA-binding transcriptional regulator NtrC"/>
    <property type="match status" value="1"/>
</dbReference>
<organism evidence="12 13">
    <name type="scientific">Anaerosolibacter carboniphilus</name>
    <dbReference type="NCBI Taxonomy" id="1417629"/>
    <lineage>
        <taxon>Bacteria</taxon>
        <taxon>Bacillati</taxon>
        <taxon>Bacillota</taxon>
        <taxon>Clostridia</taxon>
        <taxon>Peptostreptococcales</taxon>
        <taxon>Thermotaleaceae</taxon>
        <taxon>Anaerosolibacter</taxon>
    </lineage>
</organism>
<dbReference type="InterPro" id="IPR025943">
    <property type="entry name" value="Sigma_54_int_dom_ATP-bd_2"/>
</dbReference>
<dbReference type="PRINTS" id="PR01590">
    <property type="entry name" value="HTHFIS"/>
</dbReference>
<keyword evidence="13" id="KW-1185">Reference proteome</keyword>
<feature type="domain" description="Response regulatory" evidence="11">
    <location>
        <begin position="3"/>
        <end position="117"/>
    </location>
</feature>
<keyword evidence="7" id="KW-0804">Transcription</keyword>
<keyword evidence="2 9" id="KW-0597">Phosphoprotein</keyword>